<dbReference type="PANTHER" id="PTHR13468:SF1">
    <property type="entry name" value="PROTEIN DEK"/>
    <property type="match status" value="1"/>
</dbReference>
<dbReference type="PROSITE" id="PS51998">
    <property type="entry name" value="DEK_C"/>
    <property type="match status" value="1"/>
</dbReference>
<feature type="region of interest" description="Disordered" evidence="5">
    <location>
        <begin position="257"/>
        <end position="401"/>
    </location>
</feature>
<dbReference type="Proteomes" id="UP000007110">
    <property type="component" value="Unassembled WGS sequence"/>
</dbReference>
<feature type="compositionally biased region" description="Basic and acidic residues" evidence="5">
    <location>
        <begin position="33"/>
        <end position="46"/>
    </location>
</feature>
<dbReference type="OMA" id="WHENEDK"/>
<evidence type="ECO:0000313" key="7">
    <source>
        <dbReference type="EnsemblMetazoa" id="XP_030839441"/>
    </source>
</evidence>
<dbReference type="GO" id="GO:2000779">
    <property type="term" value="P:regulation of double-strand break repair"/>
    <property type="evidence" value="ECO:0000318"/>
    <property type="project" value="GO_Central"/>
</dbReference>
<feature type="compositionally biased region" description="Basic residues" evidence="5">
    <location>
        <begin position="257"/>
        <end position="269"/>
    </location>
</feature>
<dbReference type="RefSeq" id="XP_030839441.1">
    <property type="nucleotide sequence ID" value="XM_030983581.1"/>
</dbReference>
<feature type="compositionally biased region" description="Basic residues" evidence="5">
    <location>
        <begin position="363"/>
        <end position="374"/>
    </location>
</feature>
<keyword evidence="3" id="KW-0238">DNA-binding</keyword>
<dbReference type="KEGG" id="spu:756374"/>
<dbReference type="InterPro" id="IPR044198">
    <property type="entry name" value="DEK"/>
</dbReference>
<evidence type="ECO:0000256" key="2">
    <source>
        <dbReference type="ARBA" id="ARBA00022853"/>
    </source>
</evidence>
<feature type="region of interest" description="Disordered" evidence="5">
    <location>
        <begin position="1"/>
        <end position="81"/>
    </location>
</feature>
<proteinExistence type="predicted"/>
<feature type="domain" description="DEK-C" evidence="6">
    <location>
        <begin position="397"/>
        <end position="453"/>
    </location>
</feature>
<dbReference type="OrthoDB" id="10248551at2759"/>
<keyword evidence="4" id="KW-0539">Nucleus</keyword>
<feature type="compositionally biased region" description="Basic residues" evidence="5">
    <location>
        <begin position="338"/>
        <end position="347"/>
    </location>
</feature>
<sequence length="453" mass="51067">MSSDETPNGDTMGNEQKDEEMKSNAAAEDGKEDAEQKDEKDGGGDKEGEEEEEEEESSSDEELPLGSVEAPVQIMTGKRDRKKVERLVMKETPKTPEKKFVVPVGKGVQIGDIPIVAHFLEKTKSQDLKPLHKFLFGKMVRDPRENKRNIRQFSGFEFSKEDPDYTKREALLVKFTMEGIKEICTILDVEKKGNKDVIMERIMEFCLNPQPSGRKLPRKVSSLQVYFIERRRRNAPSRSFYTFSIIVWILGKKKSKSKGTKKKKTKAKKQKGEGKKGGGDASTETEEDGDTTMDDGTEGDAEGEDGDTSMTEGESKPKKKKKTPKTTTPKPKKDSAKTKTKSPKKIAVKTPSKQTKKSSPVKSPKKAPQKTPQKRNHDVVDDDSSDEEPLMKKIKAPPSDKQIKETVKEILEGANLEEVTMKMVCRKVYDIYPQHPLQHKKDFIKSTVREIIS</sequence>
<protein>
    <recommendedName>
        <fullName evidence="6">DEK-C domain-containing protein</fullName>
    </recommendedName>
</protein>
<comment type="subcellular location">
    <subcellularLocation>
        <location evidence="1">Nucleus</location>
    </subcellularLocation>
</comment>
<feature type="compositionally biased region" description="Acidic residues" evidence="5">
    <location>
        <begin position="47"/>
        <end position="63"/>
    </location>
</feature>
<evidence type="ECO:0000256" key="3">
    <source>
        <dbReference type="ARBA" id="ARBA00023125"/>
    </source>
</evidence>
<name>A0A7M7NP61_STRPU</name>
<dbReference type="InterPro" id="IPR014876">
    <property type="entry name" value="DEK_C"/>
</dbReference>
<dbReference type="Pfam" id="PF08766">
    <property type="entry name" value="DEK_C"/>
    <property type="match status" value="1"/>
</dbReference>
<evidence type="ECO:0000259" key="6">
    <source>
        <dbReference type="PROSITE" id="PS51998"/>
    </source>
</evidence>
<accession>A0A7M7NP61</accession>
<reference evidence="7" key="2">
    <citation type="submission" date="2021-01" db="UniProtKB">
        <authorList>
            <consortium name="EnsemblMetazoa"/>
        </authorList>
    </citation>
    <scope>IDENTIFICATION</scope>
</reference>
<dbReference type="SUPFAM" id="SSF109715">
    <property type="entry name" value="DEK C-terminal domain"/>
    <property type="match status" value="1"/>
</dbReference>
<feature type="compositionally biased region" description="Polar residues" evidence="5">
    <location>
        <begin position="1"/>
        <end position="14"/>
    </location>
</feature>
<dbReference type="PANTHER" id="PTHR13468">
    <property type="entry name" value="DEK PROTEIN"/>
    <property type="match status" value="1"/>
</dbReference>
<organism evidence="7 8">
    <name type="scientific">Strongylocentrotus purpuratus</name>
    <name type="common">Purple sea urchin</name>
    <dbReference type="NCBI Taxonomy" id="7668"/>
    <lineage>
        <taxon>Eukaryota</taxon>
        <taxon>Metazoa</taxon>
        <taxon>Echinodermata</taxon>
        <taxon>Eleutherozoa</taxon>
        <taxon>Echinozoa</taxon>
        <taxon>Echinoidea</taxon>
        <taxon>Euechinoidea</taxon>
        <taxon>Echinacea</taxon>
        <taxon>Camarodonta</taxon>
        <taxon>Echinidea</taxon>
        <taxon>Strongylocentrotidae</taxon>
        <taxon>Strongylocentrotus</taxon>
    </lineage>
</organism>
<feature type="compositionally biased region" description="Low complexity" evidence="5">
    <location>
        <begin position="348"/>
        <end position="362"/>
    </location>
</feature>
<keyword evidence="8" id="KW-1185">Reference proteome</keyword>
<dbReference type="Gene3D" id="1.10.10.60">
    <property type="entry name" value="Homeodomain-like"/>
    <property type="match status" value="1"/>
</dbReference>
<keyword evidence="2" id="KW-0156">Chromatin regulator</keyword>
<dbReference type="GeneID" id="756374"/>
<dbReference type="GO" id="GO:0003677">
    <property type="term" value="F:DNA binding"/>
    <property type="evidence" value="ECO:0007669"/>
    <property type="project" value="UniProtKB-KW"/>
</dbReference>
<evidence type="ECO:0000256" key="5">
    <source>
        <dbReference type="SAM" id="MobiDB-lite"/>
    </source>
</evidence>
<evidence type="ECO:0000256" key="4">
    <source>
        <dbReference type="ARBA" id="ARBA00023242"/>
    </source>
</evidence>
<dbReference type="GO" id="GO:0006325">
    <property type="term" value="P:chromatin organization"/>
    <property type="evidence" value="ECO:0007669"/>
    <property type="project" value="UniProtKB-KW"/>
</dbReference>
<dbReference type="EnsemblMetazoa" id="XM_030983581">
    <property type="protein sequence ID" value="XP_030839441"/>
    <property type="gene ID" value="LOC756374"/>
</dbReference>
<feature type="compositionally biased region" description="Acidic residues" evidence="5">
    <location>
        <begin position="283"/>
        <end position="307"/>
    </location>
</feature>
<evidence type="ECO:0000256" key="1">
    <source>
        <dbReference type="ARBA" id="ARBA00004123"/>
    </source>
</evidence>
<evidence type="ECO:0000313" key="8">
    <source>
        <dbReference type="Proteomes" id="UP000007110"/>
    </source>
</evidence>
<dbReference type="AlphaFoldDB" id="A0A7M7NP61"/>
<reference evidence="8" key="1">
    <citation type="submission" date="2015-02" db="EMBL/GenBank/DDBJ databases">
        <title>Genome sequencing for Strongylocentrotus purpuratus.</title>
        <authorList>
            <person name="Murali S."/>
            <person name="Liu Y."/>
            <person name="Vee V."/>
            <person name="English A."/>
            <person name="Wang M."/>
            <person name="Skinner E."/>
            <person name="Han Y."/>
            <person name="Muzny D.M."/>
            <person name="Worley K.C."/>
            <person name="Gibbs R.A."/>
        </authorList>
    </citation>
    <scope>NUCLEOTIDE SEQUENCE</scope>
</reference>
<dbReference type="GO" id="GO:0042393">
    <property type="term" value="F:histone binding"/>
    <property type="evidence" value="ECO:0000318"/>
    <property type="project" value="GO_Central"/>
</dbReference>
<dbReference type="InParanoid" id="A0A7M7NP61"/>
<dbReference type="GO" id="GO:0005634">
    <property type="term" value="C:nucleus"/>
    <property type="evidence" value="ECO:0000318"/>
    <property type="project" value="GO_Central"/>
</dbReference>